<dbReference type="EMBL" id="KQ416166">
    <property type="protein sequence ID" value="KOF98378.1"/>
    <property type="molecule type" value="Genomic_DNA"/>
</dbReference>
<gene>
    <name evidence="2" type="ORF">OCBIM_22025764mg</name>
</gene>
<dbReference type="STRING" id="37653.A0A0L8IA46"/>
<dbReference type="Pfam" id="PF21530">
    <property type="entry name" value="Pif1_2B_dom"/>
    <property type="match status" value="1"/>
</dbReference>
<dbReference type="PANTHER" id="PTHR10492:SF95">
    <property type="entry name" value="HELITRON HELICASE-LIKE DOMAIN-CONTAINING PROTEIN"/>
    <property type="match status" value="1"/>
</dbReference>
<feature type="domain" description="DNA helicase Pif1-like 2B" evidence="1">
    <location>
        <begin position="124"/>
        <end position="170"/>
    </location>
</feature>
<dbReference type="AlphaFoldDB" id="A0A0L8IA46"/>
<proteinExistence type="predicted"/>
<dbReference type="InterPro" id="IPR027417">
    <property type="entry name" value="P-loop_NTPase"/>
</dbReference>
<dbReference type="SUPFAM" id="SSF52540">
    <property type="entry name" value="P-loop containing nucleoside triphosphate hydrolases"/>
    <property type="match status" value="1"/>
</dbReference>
<dbReference type="OrthoDB" id="2156623at2759"/>
<accession>A0A0L8IA46</accession>
<reference evidence="2" key="1">
    <citation type="submission" date="2015-07" db="EMBL/GenBank/DDBJ databases">
        <title>MeaNS - Measles Nucleotide Surveillance Program.</title>
        <authorList>
            <person name="Tran T."/>
            <person name="Druce J."/>
        </authorList>
    </citation>
    <scope>NUCLEOTIDE SEQUENCE</scope>
    <source>
        <strain evidence="2">UCB-OBI-ISO-001</strain>
        <tissue evidence="2">Gonad</tissue>
    </source>
</reference>
<name>A0A0L8IA46_OCTBM</name>
<organism evidence="2">
    <name type="scientific">Octopus bimaculoides</name>
    <name type="common">California two-spotted octopus</name>
    <dbReference type="NCBI Taxonomy" id="37653"/>
    <lineage>
        <taxon>Eukaryota</taxon>
        <taxon>Metazoa</taxon>
        <taxon>Spiralia</taxon>
        <taxon>Lophotrochozoa</taxon>
        <taxon>Mollusca</taxon>
        <taxon>Cephalopoda</taxon>
        <taxon>Coleoidea</taxon>
        <taxon>Octopodiformes</taxon>
        <taxon>Octopoda</taxon>
        <taxon>Incirrata</taxon>
        <taxon>Octopodidae</taxon>
        <taxon>Octopus</taxon>
    </lineage>
</organism>
<dbReference type="InterPro" id="IPR049163">
    <property type="entry name" value="Pif1-like_2B_dom"/>
</dbReference>
<protein>
    <recommendedName>
        <fullName evidence="1">DNA helicase Pif1-like 2B domain-containing protein</fullName>
    </recommendedName>
</protein>
<evidence type="ECO:0000313" key="2">
    <source>
        <dbReference type="EMBL" id="KOF98378.1"/>
    </source>
</evidence>
<dbReference type="PANTHER" id="PTHR10492">
    <property type="match status" value="1"/>
</dbReference>
<sequence>MPEYAPRRRHDCVSTAQNNGVRSQIVDATLKRSFLCDYVEVVELTNQSKISYRSGILSDLSDFVCVDLKNNFTIPVWLANRTTIATTNETAHFVTDFLLARIPGKLKLYRGSDTADNETLYSIEFINMLIPSEFTAHILKLKKKRCIMLLKNVDATNGHCNGTHYIIVSLYDHVIEAKVASGPCAGSTLLIPRIPHVSQEMEFPFPFTCKQFPLKPAFVLTCNKAEGQTFEQIGIYLPRQFFSHGQL</sequence>
<evidence type="ECO:0000259" key="1">
    <source>
        <dbReference type="Pfam" id="PF21530"/>
    </source>
</evidence>